<dbReference type="AlphaFoldDB" id="Q6JJ30"/>
<name>Q6JJ30_IPOTF</name>
<reference evidence="1" key="1">
    <citation type="journal article" date="2004" name="Breed. Sci.">
        <title>Molecular Characterization of a 313-kb Genomic Region Containing the Self-incompatibility Locus of Ipomoea trifida, a Diploid Relative of Sweet Potato.</title>
        <authorList>
            <person name="Tomita R.N."/>
            <person name="Suzuki G."/>
            <person name="Yoshida K."/>
            <person name="Yano Y."/>
            <person name="Tsuchiya T."/>
            <person name="Kakeda K."/>
            <person name="Mukai Y."/>
            <person name="Kowyama Y."/>
        </authorList>
    </citation>
    <scope>NUCLEOTIDE SEQUENCE</scope>
</reference>
<evidence type="ECO:0000313" key="1">
    <source>
        <dbReference type="EMBL" id="AAS79602.1"/>
    </source>
</evidence>
<accession>Q6JJ30</accession>
<proteinExistence type="predicted"/>
<sequence>MVKTKMFIYIIIFDYGENFNGVGIVDCLERSMCGYNSQYHCDPKRHIPNEAMTPNHFTLSGGGTLDGQGNVQVYDAKDKGFKTKPMLSLNFSARTGSPQLNTITLGDKIPMPIDLPDPTLNGLARNQHSCVPIGKTDDRPGACGARGEYAERPTCAPS</sequence>
<protein>
    <submittedName>
        <fullName evidence="1">Uncharacterized protein</fullName>
    </submittedName>
</protein>
<organism evidence="1">
    <name type="scientific">Ipomoea trifida</name>
    <name type="common">Morning glory</name>
    <dbReference type="NCBI Taxonomy" id="35884"/>
    <lineage>
        <taxon>Eukaryota</taxon>
        <taxon>Viridiplantae</taxon>
        <taxon>Streptophyta</taxon>
        <taxon>Embryophyta</taxon>
        <taxon>Tracheophyta</taxon>
        <taxon>Spermatophyta</taxon>
        <taxon>Magnoliopsida</taxon>
        <taxon>eudicotyledons</taxon>
        <taxon>Gunneridae</taxon>
        <taxon>Pentapetalae</taxon>
        <taxon>asterids</taxon>
        <taxon>lamiids</taxon>
        <taxon>Solanales</taxon>
        <taxon>Convolvulaceae</taxon>
        <taxon>Ipomoeeae</taxon>
        <taxon>Ipomoea</taxon>
    </lineage>
</organism>
<dbReference type="EMBL" id="AH013750">
    <property type="protein sequence ID" value="AAS79602.1"/>
    <property type="molecule type" value="Genomic_DNA"/>
</dbReference>